<dbReference type="Proteomes" id="UP000821865">
    <property type="component" value="Chromosome 3"/>
</dbReference>
<comment type="caution">
    <text evidence="1">The sequence shown here is derived from an EMBL/GenBank/DDBJ whole genome shotgun (WGS) entry which is preliminary data.</text>
</comment>
<protein>
    <submittedName>
        <fullName evidence="1">Uncharacterized protein</fullName>
    </submittedName>
</protein>
<gene>
    <name evidence="1" type="ORF">HPB49_017782</name>
</gene>
<reference evidence="1" key="1">
    <citation type="submission" date="2020-05" db="EMBL/GenBank/DDBJ databases">
        <title>Large-scale comparative analyses of tick genomes elucidate their genetic diversity and vector capacities.</title>
        <authorList>
            <person name="Jia N."/>
            <person name="Wang J."/>
            <person name="Shi W."/>
            <person name="Du L."/>
            <person name="Sun Y."/>
            <person name="Zhan W."/>
            <person name="Jiang J."/>
            <person name="Wang Q."/>
            <person name="Zhang B."/>
            <person name="Ji P."/>
            <person name="Sakyi L.B."/>
            <person name="Cui X."/>
            <person name="Yuan T."/>
            <person name="Jiang B."/>
            <person name="Yang W."/>
            <person name="Lam T.T.-Y."/>
            <person name="Chang Q."/>
            <person name="Ding S."/>
            <person name="Wang X."/>
            <person name="Zhu J."/>
            <person name="Ruan X."/>
            <person name="Zhao L."/>
            <person name="Wei J."/>
            <person name="Que T."/>
            <person name="Du C."/>
            <person name="Cheng J."/>
            <person name="Dai P."/>
            <person name="Han X."/>
            <person name="Huang E."/>
            <person name="Gao Y."/>
            <person name="Liu J."/>
            <person name="Shao H."/>
            <person name="Ye R."/>
            <person name="Li L."/>
            <person name="Wei W."/>
            <person name="Wang X."/>
            <person name="Wang C."/>
            <person name="Yang T."/>
            <person name="Huo Q."/>
            <person name="Li W."/>
            <person name="Guo W."/>
            <person name="Chen H."/>
            <person name="Zhou L."/>
            <person name="Ni X."/>
            <person name="Tian J."/>
            <person name="Zhou Y."/>
            <person name="Sheng Y."/>
            <person name="Liu T."/>
            <person name="Pan Y."/>
            <person name="Xia L."/>
            <person name="Li J."/>
            <person name="Zhao F."/>
            <person name="Cao W."/>
        </authorList>
    </citation>
    <scope>NUCLEOTIDE SEQUENCE</scope>
    <source>
        <strain evidence="1">Dsil-2018</strain>
    </source>
</reference>
<sequence>MEVVDRSDDDILQEMEDDNGWKVVRYKRWVKKEAKRAMPSASPNRLPKASGAKVISQGNRASKMAKLPMGDYKILIRPIGGLQLSQLSLLQEGQAIYHAAGIRYDEREVDTICPNNFQNIVVVSTPNQNHADKYQCTKTIKFNGKEHEVGAYETSPDVTAKGVI</sequence>
<organism evidence="1 2">
    <name type="scientific">Dermacentor silvarum</name>
    <name type="common">Tick</name>
    <dbReference type="NCBI Taxonomy" id="543639"/>
    <lineage>
        <taxon>Eukaryota</taxon>
        <taxon>Metazoa</taxon>
        <taxon>Ecdysozoa</taxon>
        <taxon>Arthropoda</taxon>
        <taxon>Chelicerata</taxon>
        <taxon>Arachnida</taxon>
        <taxon>Acari</taxon>
        <taxon>Parasitiformes</taxon>
        <taxon>Ixodida</taxon>
        <taxon>Ixodoidea</taxon>
        <taxon>Ixodidae</taxon>
        <taxon>Rhipicephalinae</taxon>
        <taxon>Dermacentor</taxon>
    </lineage>
</organism>
<evidence type="ECO:0000313" key="1">
    <source>
        <dbReference type="EMBL" id="KAH7960217.1"/>
    </source>
</evidence>
<name>A0ACB8D716_DERSI</name>
<keyword evidence="2" id="KW-1185">Reference proteome</keyword>
<proteinExistence type="predicted"/>
<dbReference type="EMBL" id="CM023472">
    <property type="protein sequence ID" value="KAH7960217.1"/>
    <property type="molecule type" value="Genomic_DNA"/>
</dbReference>
<evidence type="ECO:0000313" key="2">
    <source>
        <dbReference type="Proteomes" id="UP000821865"/>
    </source>
</evidence>
<accession>A0ACB8D716</accession>